<dbReference type="RefSeq" id="WP_011766045.1">
    <property type="nucleotide sequence ID" value="NC_008702.1"/>
</dbReference>
<sequence length="500" mass="54855">MLPATSSLPAPAAAERALSRFFFGCVVLATAYRLAVLARLGLNPYVDEAYYWGWAQALDWGYYSKPPLIAALLALSERLFGDTLYALKAPSLMLYPATALVIHRLGCVLFDARTGCWAGLAFLTLPATSALGLFASTDAPLLLCWALALLLLWQAQRDERIAPWLGLGVVTGLGLMSKYTMLAFAGSALLALLAEPAGRRRLASPGPWLALAVALAIFAPNLWWNAHHGFPTFQHTAEITRLNARGWEPDELGEFLLAQWAAFGPLLALGLLLPLRARCALWADPRLRFLLVFVWPLLLVVSLQALTGRANGNWAAPVFVAGCVFVAATLQPKRARLLMAAVALNIVLGLGLYHWQDLLAAAGKPLTGRSDPYKRARGWDALVAAVRPHYEAARARDPDVILMGDDRELLAQLIYGLRPPRYARWQADAHIVDHYGLTAPLRADDRGSVLFASIRRDPAALAEVTRRFEQAQPLGEVDVALYPDFHRRASLWLLKGFKAY</sequence>
<dbReference type="PANTHER" id="PTHR33908">
    <property type="entry name" value="MANNOSYLTRANSFERASE YKCB-RELATED"/>
    <property type="match status" value="1"/>
</dbReference>
<evidence type="ECO:0000313" key="10">
    <source>
        <dbReference type="EMBL" id="CAL94931.1"/>
    </source>
</evidence>
<feature type="domain" description="Glycosyltransferase RgtA/B/C/D-like" evidence="9">
    <location>
        <begin position="64"/>
        <end position="224"/>
    </location>
</feature>
<dbReference type="GO" id="GO:0009103">
    <property type="term" value="P:lipopolysaccharide biosynthetic process"/>
    <property type="evidence" value="ECO:0007669"/>
    <property type="project" value="UniProtKB-ARBA"/>
</dbReference>
<dbReference type="KEGG" id="azo:azo2314"/>
<comment type="subcellular location">
    <subcellularLocation>
        <location evidence="1">Cell membrane</location>
        <topology evidence="1">Multi-pass membrane protein</topology>
    </subcellularLocation>
</comment>
<feature type="transmembrane region" description="Helical" evidence="8">
    <location>
        <begin position="21"/>
        <end position="42"/>
    </location>
</feature>
<evidence type="ECO:0000256" key="8">
    <source>
        <dbReference type="SAM" id="Phobius"/>
    </source>
</evidence>
<keyword evidence="5 8" id="KW-0812">Transmembrane</keyword>
<dbReference type="eggNOG" id="COG1807">
    <property type="taxonomic scope" value="Bacteria"/>
</dbReference>
<dbReference type="HOGENOM" id="CLU_016165_3_0_4"/>
<proteinExistence type="predicted"/>
<dbReference type="CAZy" id="GT83">
    <property type="family name" value="Glycosyltransferase Family 83"/>
</dbReference>
<dbReference type="AlphaFoldDB" id="A1K7X6"/>
<keyword evidence="3 10" id="KW-0328">Glycosyltransferase</keyword>
<feature type="transmembrane region" description="Helical" evidence="8">
    <location>
        <begin position="139"/>
        <end position="155"/>
    </location>
</feature>
<dbReference type="PANTHER" id="PTHR33908:SF11">
    <property type="entry name" value="MEMBRANE PROTEIN"/>
    <property type="match status" value="1"/>
</dbReference>
<keyword evidence="11" id="KW-1185">Reference proteome</keyword>
<evidence type="ECO:0000256" key="7">
    <source>
        <dbReference type="ARBA" id="ARBA00023136"/>
    </source>
</evidence>
<keyword evidence="4 10" id="KW-0808">Transferase</keyword>
<accession>A1K7X6</accession>
<protein>
    <submittedName>
        <fullName evidence="10">Glycosyltransferase</fullName>
        <ecNumber evidence="10">2.4.-.-</ecNumber>
    </submittedName>
</protein>
<dbReference type="EC" id="2.4.-.-" evidence="10"/>
<evidence type="ECO:0000256" key="3">
    <source>
        <dbReference type="ARBA" id="ARBA00022676"/>
    </source>
</evidence>
<reference evidence="10 11" key="1">
    <citation type="journal article" date="2006" name="Nat. Biotechnol.">
        <title>Complete genome of the mutualistic, N2-fixing grass endophyte Azoarcus sp. strain BH72.</title>
        <authorList>
            <person name="Krause A."/>
            <person name="Ramakumar A."/>
            <person name="Bartels D."/>
            <person name="Battistoni F."/>
            <person name="Bekel T."/>
            <person name="Boch J."/>
            <person name="Boehm M."/>
            <person name="Friedrich F."/>
            <person name="Hurek T."/>
            <person name="Krause L."/>
            <person name="Linke B."/>
            <person name="McHardy A.C."/>
            <person name="Sarkar A."/>
            <person name="Schneiker S."/>
            <person name="Syed A.A."/>
            <person name="Thauer R."/>
            <person name="Vorhoelter F.-J."/>
            <person name="Weidner S."/>
            <person name="Puehler A."/>
            <person name="Reinhold-Hurek B."/>
            <person name="Kaiser O."/>
            <person name="Goesmann A."/>
        </authorList>
    </citation>
    <scope>NUCLEOTIDE SEQUENCE [LARGE SCALE GENOMIC DNA]</scope>
    <source>
        <strain evidence="10 11">BH72</strain>
    </source>
</reference>
<dbReference type="STRING" id="62928.azo2314"/>
<dbReference type="InterPro" id="IPR038731">
    <property type="entry name" value="RgtA/B/C-like"/>
</dbReference>
<dbReference type="Proteomes" id="UP000002588">
    <property type="component" value="Chromosome"/>
</dbReference>
<dbReference type="GO" id="GO:0005886">
    <property type="term" value="C:plasma membrane"/>
    <property type="evidence" value="ECO:0007669"/>
    <property type="project" value="UniProtKB-SubCell"/>
</dbReference>
<evidence type="ECO:0000256" key="5">
    <source>
        <dbReference type="ARBA" id="ARBA00022692"/>
    </source>
</evidence>
<gene>
    <name evidence="10" type="ordered locus">azo2314</name>
</gene>
<feature type="transmembrane region" description="Helical" evidence="8">
    <location>
        <begin position="337"/>
        <end position="355"/>
    </location>
</feature>
<keyword evidence="7 8" id="KW-0472">Membrane</keyword>
<evidence type="ECO:0000313" key="11">
    <source>
        <dbReference type="Proteomes" id="UP000002588"/>
    </source>
</evidence>
<evidence type="ECO:0000256" key="4">
    <source>
        <dbReference type="ARBA" id="ARBA00022679"/>
    </source>
</evidence>
<dbReference type="GO" id="GO:0016763">
    <property type="term" value="F:pentosyltransferase activity"/>
    <property type="evidence" value="ECO:0007669"/>
    <property type="project" value="TreeGrafter"/>
</dbReference>
<feature type="transmembrane region" description="Helical" evidence="8">
    <location>
        <begin position="161"/>
        <end position="194"/>
    </location>
</feature>
<name>A1K7X6_AZOSB</name>
<keyword evidence="2" id="KW-1003">Cell membrane</keyword>
<feature type="transmembrane region" description="Helical" evidence="8">
    <location>
        <begin position="206"/>
        <end position="224"/>
    </location>
</feature>
<feature type="transmembrane region" description="Helical" evidence="8">
    <location>
        <begin position="312"/>
        <end position="330"/>
    </location>
</feature>
<evidence type="ECO:0000256" key="2">
    <source>
        <dbReference type="ARBA" id="ARBA00022475"/>
    </source>
</evidence>
<evidence type="ECO:0000256" key="6">
    <source>
        <dbReference type="ARBA" id="ARBA00022989"/>
    </source>
</evidence>
<feature type="transmembrane region" description="Helical" evidence="8">
    <location>
        <begin position="287"/>
        <end position="306"/>
    </location>
</feature>
<dbReference type="Pfam" id="PF13231">
    <property type="entry name" value="PMT_2"/>
    <property type="match status" value="1"/>
</dbReference>
<keyword evidence="6 8" id="KW-1133">Transmembrane helix</keyword>
<feature type="transmembrane region" description="Helical" evidence="8">
    <location>
        <begin position="255"/>
        <end position="275"/>
    </location>
</feature>
<evidence type="ECO:0000259" key="9">
    <source>
        <dbReference type="Pfam" id="PF13231"/>
    </source>
</evidence>
<dbReference type="InterPro" id="IPR050297">
    <property type="entry name" value="LipidA_mod_glycosyltrf_83"/>
</dbReference>
<evidence type="ECO:0000256" key="1">
    <source>
        <dbReference type="ARBA" id="ARBA00004651"/>
    </source>
</evidence>
<dbReference type="EMBL" id="AM406670">
    <property type="protein sequence ID" value="CAL94931.1"/>
    <property type="molecule type" value="Genomic_DNA"/>
</dbReference>
<organism evidence="10 11">
    <name type="scientific">Azoarcus sp. (strain BH72)</name>
    <dbReference type="NCBI Taxonomy" id="418699"/>
    <lineage>
        <taxon>Bacteria</taxon>
        <taxon>Pseudomonadati</taxon>
        <taxon>Pseudomonadota</taxon>
        <taxon>Betaproteobacteria</taxon>
        <taxon>Rhodocyclales</taxon>
        <taxon>Zoogloeaceae</taxon>
        <taxon>Azoarcus</taxon>
    </lineage>
</organism>